<protein>
    <submittedName>
        <fullName evidence="2">EAL domain-containing protein</fullName>
    </submittedName>
</protein>
<dbReference type="SUPFAM" id="SSF141868">
    <property type="entry name" value="EAL domain-like"/>
    <property type="match status" value="1"/>
</dbReference>
<dbReference type="CDD" id="cd01948">
    <property type="entry name" value="EAL"/>
    <property type="match status" value="1"/>
</dbReference>
<gene>
    <name evidence="2" type="ORF">OJ997_13475</name>
</gene>
<feature type="domain" description="EAL" evidence="1">
    <location>
        <begin position="7"/>
        <end position="253"/>
    </location>
</feature>
<dbReference type="InterPro" id="IPR035919">
    <property type="entry name" value="EAL_sf"/>
</dbReference>
<evidence type="ECO:0000313" key="3">
    <source>
        <dbReference type="Proteomes" id="UP001147653"/>
    </source>
</evidence>
<dbReference type="PROSITE" id="PS50883">
    <property type="entry name" value="EAL"/>
    <property type="match status" value="1"/>
</dbReference>
<proteinExistence type="predicted"/>
<dbReference type="InterPro" id="IPR001633">
    <property type="entry name" value="EAL_dom"/>
</dbReference>
<dbReference type="InterPro" id="IPR019278">
    <property type="entry name" value="DICT_dom"/>
</dbReference>
<dbReference type="Proteomes" id="UP001147653">
    <property type="component" value="Unassembled WGS sequence"/>
</dbReference>
<comment type="caution">
    <text evidence="2">The sequence shown here is derived from an EMBL/GenBank/DDBJ whole genome shotgun (WGS) entry which is preliminary data.</text>
</comment>
<dbReference type="Gene3D" id="3.20.20.450">
    <property type="entry name" value="EAL domain"/>
    <property type="match status" value="1"/>
</dbReference>
<evidence type="ECO:0000259" key="1">
    <source>
        <dbReference type="PROSITE" id="PS50883"/>
    </source>
</evidence>
<evidence type="ECO:0000313" key="2">
    <source>
        <dbReference type="EMBL" id="MDA0181311.1"/>
    </source>
</evidence>
<dbReference type="AlphaFoldDB" id="A0A9X3S9B8"/>
<dbReference type="PANTHER" id="PTHR33121">
    <property type="entry name" value="CYCLIC DI-GMP PHOSPHODIESTERASE PDEF"/>
    <property type="match status" value="1"/>
</dbReference>
<accession>A0A9X3S9B8</accession>
<keyword evidence="3" id="KW-1185">Reference proteome</keyword>
<dbReference type="EMBL" id="JAPDDP010000020">
    <property type="protein sequence ID" value="MDA0181311.1"/>
    <property type="molecule type" value="Genomic_DNA"/>
</dbReference>
<dbReference type="RefSeq" id="WP_270025625.1">
    <property type="nucleotide sequence ID" value="NZ_JAPDDP010000020.1"/>
</dbReference>
<sequence>MTAILQEAARAAELREILDAGLIRSLYQPIVDLDTREVVGYEALARGPVGSALERPDLLFAAARSSGLLAELEWACRAAALSGALDARLRKTLFVNVEPSLLDTPVPDSLSELIARATRELDVMIELTERALTDKPAEVLARVQAMRAGGLMIALDDVGADHRSLALMPFVNPEVIKLDLRLVQENPSPAIAAIVHAVNAEAERSGAVLLAEGIETEAQLEVARALGARYGQGWLFGYPAELPTGTQPLPTPLAPRRVSSPVPPSPYRAVAARVRPRRGTKGLLLAISKHLEAQVAAQGESAVVFAAFQEARHFTPRSAARYEALASSAALVGALGVGLSAEPVPGVRGASLDASDALAGEWNVTVIAPHFAAAFVARDLGDTDCPDMERRFDFCLTYDRDLSIEAARGLLARIAPR</sequence>
<dbReference type="GO" id="GO:0071111">
    <property type="term" value="F:cyclic-guanylate-specific phosphodiesterase activity"/>
    <property type="evidence" value="ECO:0007669"/>
    <property type="project" value="InterPro"/>
</dbReference>
<name>A0A9X3S9B8_9ACTN</name>
<organism evidence="2 3">
    <name type="scientific">Solirubrobacter phytolaccae</name>
    <dbReference type="NCBI Taxonomy" id="1404360"/>
    <lineage>
        <taxon>Bacteria</taxon>
        <taxon>Bacillati</taxon>
        <taxon>Actinomycetota</taxon>
        <taxon>Thermoleophilia</taxon>
        <taxon>Solirubrobacterales</taxon>
        <taxon>Solirubrobacteraceae</taxon>
        <taxon>Solirubrobacter</taxon>
    </lineage>
</organism>
<dbReference type="PANTHER" id="PTHR33121:SF76">
    <property type="entry name" value="SIGNALING PROTEIN"/>
    <property type="match status" value="1"/>
</dbReference>
<dbReference type="SMART" id="SM00052">
    <property type="entry name" value="EAL"/>
    <property type="match status" value="1"/>
</dbReference>
<reference evidence="2" key="1">
    <citation type="submission" date="2022-10" db="EMBL/GenBank/DDBJ databases">
        <title>The WGS of Solirubrobacter phytolaccae KCTC 29190.</title>
        <authorList>
            <person name="Jiang Z."/>
        </authorList>
    </citation>
    <scope>NUCLEOTIDE SEQUENCE</scope>
    <source>
        <strain evidence="2">KCTC 29190</strain>
    </source>
</reference>
<dbReference type="InterPro" id="IPR050706">
    <property type="entry name" value="Cyclic-di-GMP_PDE-like"/>
</dbReference>
<dbReference type="Pfam" id="PF10069">
    <property type="entry name" value="DICT"/>
    <property type="match status" value="1"/>
</dbReference>
<dbReference type="Pfam" id="PF00563">
    <property type="entry name" value="EAL"/>
    <property type="match status" value="1"/>
</dbReference>